<feature type="region of interest" description="Disordered" evidence="1">
    <location>
        <begin position="65"/>
        <end position="138"/>
    </location>
</feature>
<name>E0VQG2_PEDHC</name>
<dbReference type="InParanoid" id="E0VQG2"/>
<dbReference type="EnsemblMetazoa" id="PHUM377420-RA">
    <property type="protein sequence ID" value="PHUM377420-PA"/>
    <property type="gene ID" value="PHUM377420"/>
</dbReference>
<reference evidence="3" key="2">
    <citation type="submission" date="2007-04" db="EMBL/GenBank/DDBJ databases">
        <title>The genome of the human body louse.</title>
        <authorList>
            <consortium name="The Human Body Louse Genome Consortium"/>
            <person name="Kirkness E."/>
            <person name="Walenz B."/>
            <person name="Hass B."/>
            <person name="Bruggner R."/>
            <person name="Strausberg R."/>
        </authorList>
    </citation>
    <scope>NUCLEOTIDE SEQUENCE</scope>
    <source>
        <strain evidence="3">USDA</strain>
    </source>
</reference>
<feature type="signal peptide" evidence="2">
    <location>
        <begin position="1"/>
        <end position="18"/>
    </location>
</feature>
<protein>
    <submittedName>
        <fullName evidence="3 4">Uncharacterized protein</fullName>
    </submittedName>
</protein>
<dbReference type="GeneID" id="8240257"/>
<feature type="chain" id="PRO_5014570185" evidence="2">
    <location>
        <begin position="19"/>
        <end position="138"/>
    </location>
</feature>
<dbReference type="EMBL" id="AAZO01004414">
    <property type="status" value="NOT_ANNOTATED_CDS"/>
    <property type="molecule type" value="Genomic_DNA"/>
</dbReference>
<proteinExistence type="predicted"/>
<dbReference type="Proteomes" id="UP000009046">
    <property type="component" value="Unassembled WGS sequence"/>
</dbReference>
<dbReference type="VEuPathDB" id="VectorBase:PHUM377420"/>
<gene>
    <name evidence="4" type="primary">8240257</name>
    <name evidence="3" type="ORF">Phum_PHUM377420</name>
</gene>
<evidence type="ECO:0000313" key="4">
    <source>
        <dbReference type="EnsemblMetazoa" id="PHUM377420-PA"/>
    </source>
</evidence>
<dbReference type="AlphaFoldDB" id="E0VQG2"/>
<dbReference type="RefSeq" id="XP_002428356.1">
    <property type="nucleotide sequence ID" value="XM_002428311.1"/>
</dbReference>
<dbReference type="KEGG" id="phu:Phum_PHUM377420"/>
<evidence type="ECO:0000313" key="3">
    <source>
        <dbReference type="EMBL" id="EEB15618.1"/>
    </source>
</evidence>
<evidence type="ECO:0000256" key="2">
    <source>
        <dbReference type="SAM" id="SignalP"/>
    </source>
</evidence>
<dbReference type="EMBL" id="DS235430">
    <property type="protein sequence ID" value="EEB15618.1"/>
    <property type="molecule type" value="Genomic_DNA"/>
</dbReference>
<feature type="compositionally biased region" description="Polar residues" evidence="1">
    <location>
        <begin position="99"/>
        <end position="108"/>
    </location>
</feature>
<keyword evidence="5" id="KW-1185">Reference proteome</keyword>
<feature type="compositionally biased region" description="Low complexity" evidence="1">
    <location>
        <begin position="119"/>
        <end position="138"/>
    </location>
</feature>
<evidence type="ECO:0000256" key="1">
    <source>
        <dbReference type="SAM" id="MobiDB-lite"/>
    </source>
</evidence>
<sequence>MAIKTAFIIFTVLLVVSGKENFKRQTGSDFSEYFNQFQEQLKPIVGNFPNFPNFPNGVNTGSLPSLPSFGGFGGSSTQSPSKRQVSPNTIGEWIGQLGQGNNPFTGFTGNLPFKPPPGFGQFPFGGSSGSNENNQNES</sequence>
<organism>
    <name type="scientific">Pediculus humanus subsp. corporis</name>
    <name type="common">Body louse</name>
    <dbReference type="NCBI Taxonomy" id="121224"/>
    <lineage>
        <taxon>Eukaryota</taxon>
        <taxon>Metazoa</taxon>
        <taxon>Ecdysozoa</taxon>
        <taxon>Arthropoda</taxon>
        <taxon>Hexapoda</taxon>
        <taxon>Insecta</taxon>
        <taxon>Pterygota</taxon>
        <taxon>Neoptera</taxon>
        <taxon>Paraneoptera</taxon>
        <taxon>Psocodea</taxon>
        <taxon>Troctomorpha</taxon>
        <taxon>Phthiraptera</taxon>
        <taxon>Anoplura</taxon>
        <taxon>Pediculidae</taxon>
        <taxon>Pediculus</taxon>
    </lineage>
</organism>
<keyword evidence="2" id="KW-0732">Signal</keyword>
<reference evidence="4" key="3">
    <citation type="submission" date="2020-05" db="UniProtKB">
        <authorList>
            <consortium name="EnsemblMetazoa"/>
        </authorList>
    </citation>
    <scope>IDENTIFICATION</scope>
    <source>
        <strain evidence="4">USDA</strain>
    </source>
</reference>
<reference evidence="3" key="1">
    <citation type="submission" date="2007-04" db="EMBL/GenBank/DDBJ databases">
        <title>Annotation of Pediculus humanus corporis strain USDA.</title>
        <authorList>
            <person name="Kirkness E."/>
            <person name="Hannick L."/>
            <person name="Hass B."/>
            <person name="Bruggner R."/>
            <person name="Lawson D."/>
            <person name="Bidwell S."/>
            <person name="Joardar V."/>
            <person name="Caler E."/>
            <person name="Walenz B."/>
            <person name="Inman J."/>
            <person name="Schobel S."/>
            <person name="Galinsky K."/>
            <person name="Amedeo P."/>
            <person name="Strausberg R."/>
        </authorList>
    </citation>
    <scope>NUCLEOTIDE SEQUENCE</scope>
    <source>
        <strain evidence="3">USDA</strain>
    </source>
</reference>
<feature type="compositionally biased region" description="Polar residues" evidence="1">
    <location>
        <begin position="77"/>
        <end position="89"/>
    </location>
</feature>
<dbReference type="CTD" id="8240257"/>
<evidence type="ECO:0000313" key="5">
    <source>
        <dbReference type="Proteomes" id="UP000009046"/>
    </source>
</evidence>
<accession>E0VQG2</accession>
<dbReference type="HOGENOM" id="CLU_1857669_0_0_1"/>